<sequence length="36" mass="3390">MDTAPTAGAPATPITAGADGTGAADTVVVRPTGQIH</sequence>
<gene>
    <name evidence="2" type="ORF">FHR36_006877</name>
</gene>
<dbReference type="Proteomes" id="UP001206483">
    <property type="component" value="Unassembled WGS sequence"/>
</dbReference>
<feature type="region of interest" description="Disordered" evidence="1">
    <location>
        <begin position="1"/>
        <end position="24"/>
    </location>
</feature>
<organism evidence="2 3">
    <name type="scientific">Kitasatospora paracochleata</name>
    <dbReference type="NCBI Taxonomy" id="58354"/>
    <lineage>
        <taxon>Bacteria</taxon>
        <taxon>Bacillati</taxon>
        <taxon>Actinomycetota</taxon>
        <taxon>Actinomycetes</taxon>
        <taxon>Kitasatosporales</taxon>
        <taxon>Streptomycetaceae</taxon>
        <taxon>Kitasatospora</taxon>
    </lineage>
</organism>
<name>A0ABT1J9E1_9ACTN</name>
<evidence type="ECO:0000313" key="3">
    <source>
        <dbReference type="Proteomes" id="UP001206483"/>
    </source>
</evidence>
<evidence type="ECO:0000256" key="1">
    <source>
        <dbReference type="SAM" id="MobiDB-lite"/>
    </source>
</evidence>
<accession>A0ABT1J9E1</accession>
<keyword evidence="3" id="KW-1185">Reference proteome</keyword>
<proteinExistence type="predicted"/>
<protein>
    <submittedName>
        <fullName evidence="2">Uncharacterized protein</fullName>
    </submittedName>
</protein>
<reference evidence="2 3" key="1">
    <citation type="submission" date="2022-06" db="EMBL/GenBank/DDBJ databases">
        <title>Sequencing the genomes of 1000 actinobacteria strains.</title>
        <authorList>
            <person name="Klenk H.-P."/>
        </authorList>
    </citation>
    <scope>NUCLEOTIDE SEQUENCE [LARGE SCALE GENOMIC DNA]</scope>
    <source>
        <strain evidence="2 3">DSM 41656</strain>
    </source>
</reference>
<evidence type="ECO:0000313" key="2">
    <source>
        <dbReference type="EMBL" id="MCP2313678.1"/>
    </source>
</evidence>
<dbReference type="EMBL" id="JAMZDX010000007">
    <property type="protein sequence ID" value="MCP2313678.1"/>
    <property type="molecule type" value="Genomic_DNA"/>
</dbReference>
<comment type="caution">
    <text evidence="2">The sequence shown here is derived from an EMBL/GenBank/DDBJ whole genome shotgun (WGS) entry which is preliminary data.</text>
</comment>